<dbReference type="AlphaFoldDB" id="A0A344L0C8"/>
<dbReference type="EMBL" id="CP015163">
    <property type="protein sequence ID" value="AXB41502.1"/>
    <property type="molecule type" value="Genomic_DNA"/>
</dbReference>
<dbReference type="KEGG" id="aab:A4R43_02335"/>
<accession>A0A344L0C8</accession>
<evidence type="ECO:0000313" key="2">
    <source>
        <dbReference type="Proteomes" id="UP000250434"/>
    </source>
</evidence>
<gene>
    <name evidence="1" type="ORF">A4R43_02335</name>
</gene>
<organism evidence="1 2">
    <name type="scientific">Amycolatopsis albispora</name>
    <dbReference type="NCBI Taxonomy" id="1804986"/>
    <lineage>
        <taxon>Bacteria</taxon>
        <taxon>Bacillati</taxon>
        <taxon>Actinomycetota</taxon>
        <taxon>Actinomycetes</taxon>
        <taxon>Pseudonocardiales</taxon>
        <taxon>Pseudonocardiaceae</taxon>
        <taxon>Amycolatopsis</taxon>
    </lineage>
</organism>
<dbReference type="RefSeq" id="WP_113690761.1">
    <property type="nucleotide sequence ID" value="NZ_CP015163.1"/>
</dbReference>
<dbReference type="OrthoDB" id="8375at2"/>
<evidence type="ECO:0000313" key="1">
    <source>
        <dbReference type="EMBL" id="AXB41502.1"/>
    </source>
</evidence>
<keyword evidence="2" id="KW-1185">Reference proteome</keyword>
<protein>
    <recommendedName>
        <fullName evidence="3">PA domain-containing protein</fullName>
    </recommendedName>
</protein>
<evidence type="ECO:0008006" key="3">
    <source>
        <dbReference type="Google" id="ProtNLM"/>
    </source>
</evidence>
<sequence length="606" mass="64672">MTGTDVGQGEGFVWRARELDGHLPSVSYGVTLVGKATVTNPSGAGLARHIADVAAYGDYAFLTVYRHPTCVRTGAYVMNISEPKAPFEVESAFIETTNGNYVGEGPCVIEIDNEYFSGALFIHPNEHYILADAPDPSGPRQRGGINIWDVSDPENAQLLAAHAGDYTDSHNEPADQALAAYYTCAWTDSSTSRTYVGFVTDKPTTDIVIMEITDPRNPVMVNALDLRMAPFQVTGDPSRGLISVFGHAVDVRRVGDRYVMTATYWDGGYVLLDVTDPTPGNVSLIAGTEYAEFDEERAKRGQQIWPEGNANHCDLSPDAEYLVGADENIEAYRLFGTITSGPHAGTEYVAAWSSGSAPVNADHPISGMPTFVGSGCPGTVPPGRGIALIERDASILTGGSAPGCAFQEKLDAITAAGYSAGIIFNHQGPDAMQQFPTAARGTIPLMFVNRLTGLRLLGVPGVTAETAGTTPTPANPVACATDVKSEFVGWGCLRLFKTDIPGSAGAGSATQVDTYAIPESQDPRYGTGFGDFSASHVAIDPDRRLVYATFFAGGLRVLSYGSDGLREVGAFREPGIDFWGVKIHKIGEKNYVLVSDRNFGLYIFDI</sequence>
<name>A0A344L0C8_9PSEU</name>
<proteinExistence type="predicted"/>
<dbReference type="Gene3D" id="3.50.30.30">
    <property type="match status" value="1"/>
</dbReference>
<dbReference type="Proteomes" id="UP000250434">
    <property type="component" value="Chromosome"/>
</dbReference>
<reference evidence="1 2" key="1">
    <citation type="submission" date="2016-04" db="EMBL/GenBank/DDBJ databases">
        <title>Complete genome sequence and analysis of deep-sea sediment isolate, Amycolatopsis sp. WP1.</title>
        <authorList>
            <person name="Wang H."/>
            <person name="Chen S."/>
            <person name="Wu Q."/>
        </authorList>
    </citation>
    <scope>NUCLEOTIDE SEQUENCE [LARGE SCALE GENOMIC DNA]</scope>
    <source>
        <strain evidence="1 2">WP1</strain>
    </source>
</reference>